<dbReference type="Gene3D" id="1.10.10.60">
    <property type="entry name" value="Homeodomain-like"/>
    <property type="match status" value="2"/>
</dbReference>
<sequence>MERTEGFEDQRLSVLPRPLVAAALTRPVTRRMLVTDAGWFPHAERHGRHRPRGADETIVIVCAAGSGWVDTGGVRERVAPGAAVVIPSAVPHAYGATPGDAWTIWWCHVRGTDVAELVEATGAAPGRVALSLRASERVIALLDEISLALSRDTTPATLTAASGMAWRLLTQLAVDRMRPEAGSPLQRAMRYLEERIDGHIAVPELAGMVGVSASHLSALFREATGGGVIAYHSALKMARARTLLDTTDLSVADIGRRVGMDDPFYFSRRFRAVHGMSPRAYRATHKG</sequence>
<feature type="domain" description="HTH araC/xylS-type" evidence="5">
    <location>
        <begin position="186"/>
        <end position="284"/>
    </location>
</feature>
<proteinExistence type="predicted"/>
<evidence type="ECO:0000313" key="7">
    <source>
        <dbReference type="Proteomes" id="UP000537775"/>
    </source>
</evidence>
<dbReference type="PANTHER" id="PTHR46796:SF7">
    <property type="entry name" value="ARAC FAMILY TRANSCRIPTIONAL REGULATOR"/>
    <property type="match status" value="1"/>
</dbReference>
<dbReference type="InterPro" id="IPR018060">
    <property type="entry name" value="HTH_AraC"/>
</dbReference>
<dbReference type="SUPFAM" id="SSF46689">
    <property type="entry name" value="Homeodomain-like"/>
    <property type="match status" value="2"/>
</dbReference>
<accession>A0A7X0FP18</accession>
<keyword evidence="1" id="KW-0805">Transcription regulation</keyword>
<dbReference type="Pfam" id="PF02311">
    <property type="entry name" value="AraC_binding"/>
    <property type="match status" value="1"/>
</dbReference>
<evidence type="ECO:0000313" key="6">
    <source>
        <dbReference type="EMBL" id="MBB6390565.1"/>
    </source>
</evidence>
<dbReference type="InterPro" id="IPR009057">
    <property type="entry name" value="Homeodomain-like_sf"/>
</dbReference>
<name>A0A7X0FP18_9MICO</name>
<keyword evidence="2 6" id="KW-0238">DNA-binding</keyword>
<dbReference type="InterPro" id="IPR037923">
    <property type="entry name" value="HTH-like"/>
</dbReference>
<dbReference type="EMBL" id="JACHML010000001">
    <property type="protein sequence ID" value="MBB6390565.1"/>
    <property type="molecule type" value="Genomic_DNA"/>
</dbReference>
<dbReference type="RefSeq" id="WP_184749804.1">
    <property type="nucleotide sequence ID" value="NZ_BAAAJR010000003.1"/>
</dbReference>
<dbReference type="AlphaFoldDB" id="A0A7X0FP18"/>
<dbReference type="InterPro" id="IPR003313">
    <property type="entry name" value="AraC-bd"/>
</dbReference>
<keyword evidence="7" id="KW-1185">Reference proteome</keyword>
<dbReference type="InterPro" id="IPR050204">
    <property type="entry name" value="AraC_XylS_family_regulators"/>
</dbReference>
<keyword evidence="4" id="KW-0804">Transcription</keyword>
<dbReference type="SMART" id="SM00342">
    <property type="entry name" value="HTH_ARAC"/>
    <property type="match status" value="1"/>
</dbReference>
<dbReference type="GO" id="GO:0043565">
    <property type="term" value="F:sequence-specific DNA binding"/>
    <property type="evidence" value="ECO:0007669"/>
    <property type="project" value="InterPro"/>
</dbReference>
<protein>
    <submittedName>
        <fullName evidence="6">AraC-like DNA-binding protein</fullName>
    </submittedName>
</protein>
<gene>
    <name evidence="6" type="ORF">HD594_000878</name>
</gene>
<evidence type="ECO:0000259" key="5">
    <source>
        <dbReference type="PROSITE" id="PS01124"/>
    </source>
</evidence>
<dbReference type="PROSITE" id="PS00041">
    <property type="entry name" value="HTH_ARAC_FAMILY_1"/>
    <property type="match status" value="1"/>
</dbReference>
<dbReference type="SUPFAM" id="SSF51215">
    <property type="entry name" value="Regulatory protein AraC"/>
    <property type="match status" value="1"/>
</dbReference>
<dbReference type="PROSITE" id="PS01124">
    <property type="entry name" value="HTH_ARAC_FAMILY_2"/>
    <property type="match status" value="1"/>
</dbReference>
<dbReference type="Proteomes" id="UP000537775">
    <property type="component" value="Unassembled WGS sequence"/>
</dbReference>
<organism evidence="6 7">
    <name type="scientific">Microbacterium thalassium</name>
    <dbReference type="NCBI Taxonomy" id="362649"/>
    <lineage>
        <taxon>Bacteria</taxon>
        <taxon>Bacillati</taxon>
        <taxon>Actinomycetota</taxon>
        <taxon>Actinomycetes</taxon>
        <taxon>Micrococcales</taxon>
        <taxon>Microbacteriaceae</taxon>
        <taxon>Microbacterium</taxon>
    </lineage>
</organism>
<dbReference type="Pfam" id="PF12833">
    <property type="entry name" value="HTH_18"/>
    <property type="match status" value="1"/>
</dbReference>
<dbReference type="GO" id="GO:0003700">
    <property type="term" value="F:DNA-binding transcription factor activity"/>
    <property type="evidence" value="ECO:0007669"/>
    <property type="project" value="InterPro"/>
</dbReference>
<comment type="caution">
    <text evidence="6">The sequence shown here is derived from an EMBL/GenBank/DDBJ whole genome shotgun (WGS) entry which is preliminary data.</text>
</comment>
<dbReference type="CDD" id="cd06986">
    <property type="entry name" value="cupin_MmsR-like_N"/>
    <property type="match status" value="1"/>
</dbReference>
<evidence type="ECO:0000256" key="4">
    <source>
        <dbReference type="ARBA" id="ARBA00023163"/>
    </source>
</evidence>
<evidence type="ECO:0000256" key="1">
    <source>
        <dbReference type="ARBA" id="ARBA00023015"/>
    </source>
</evidence>
<dbReference type="InterPro" id="IPR018062">
    <property type="entry name" value="HTH_AraC-typ_CS"/>
</dbReference>
<evidence type="ECO:0000256" key="3">
    <source>
        <dbReference type="ARBA" id="ARBA00023159"/>
    </source>
</evidence>
<keyword evidence="3" id="KW-0010">Activator</keyword>
<reference evidence="6 7" key="1">
    <citation type="submission" date="2020-08" db="EMBL/GenBank/DDBJ databases">
        <title>Sequencing the genomes of 1000 actinobacteria strains.</title>
        <authorList>
            <person name="Klenk H.-P."/>
        </authorList>
    </citation>
    <scope>NUCLEOTIDE SEQUENCE [LARGE SCALE GENOMIC DNA]</scope>
    <source>
        <strain evidence="6 7">DSM 12511</strain>
    </source>
</reference>
<dbReference type="Gene3D" id="2.60.120.280">
    <property type="entry name" value="Regulatory protein AraC"/>
    <property type="match status" value="1"/>
</dbReference>
<evidence type="ECO:0000256" key="2">
    <source>
        <dbReference type="ARBA" id="ARBA00023125"/>
    </source>
</evidence>
<dbReference type="PANTHER" id="PTHR46796">
    <property type="entry name" value="HTH-TYPE TRANSCRIPTIONAL ACTIVATOR RHAS-RELATED"/>
    <property type="match status" value="1"/>
</dbReference>